<reference evidence="2" key="1">
    <citation type="journal article" date="2020" name="Nature">
        <title>Giant virus diversity and host interactions through global metagenomics.</title>
        <authorList>
            <person name="Schulz F."/>
            <person name="Roux S."/>
            <person name="Paez-Espino D."/>
            <person name="Jungbluth S."/>
            <person name="Walsh D.A."/>
            <person name="Denef V.J."/>
            <person name="McMahon K.D."/>
            <person name="Konstantinidis K.T."/>
            <person name="Eloe-Fadrosh E.A."/>
            <person name="Kyrpides N.C."/>
            <person name="Woyke T."/>
        </authorList>
    </citation>
    <scope>NUCLEOTIDE SEQUENCE</scope>
    <source>
        <strain evidence="2">GVMAG-M-3300020166-18</strain>
    </source>
</reference>
<organism evidence="2">
    <name type="scientific">viral metagenome</name>
    <dbReference type="NCBI Taxonomy" id="1070528"/>
    <lineage>
        <taxon>unclassified sequences</taxon>
        <taxon>metagenomes</taxon>
        <taxon>organismal metagenomes</taxon>
    </lineage>
</organism>
<protein>
    <submittedName>
        <fullName evidence="2">Uncharacterized protein</fullName>
    </submittedName>
</protein>
<dbReference type="GO" id="GO:0003677">
    <property type="term" value="F:DNA binding"/>
    <property type="evidence" value="ECO:0007669"/>
    <property type="project" value="InterPro"/>
</dbReference>
<evidence type="ECO:0000313" key="2">
    <source>
        <dbReference type="EMBL" id="QHS96495.1"/>
    </source>
</evidence>
<proteinExistence type="predicted"/>
<dbReference type="EMBL" id="MN739271">
    <property type="protein sequence ID" value="QHS96495.1"/>
    <property type="molecule type" value="Genomic_DNA"/>
</dbReference>
<evidence type="ECO:0000256" key="1">
    <source>
        <dbReference type="SAM" id="MobiDB-lite"/>
    </source>
</evidence>
<dbReference type="SUPFAM" id="SSF48019">
    <property type="entry name" value="post-AAA+ oligomerization domain-like"/>
    <property type="match status" value="1"/>
</dbReference>
<name>A0A6C0BVN6_9ZZZZ</name>
<sequence length="350" mass="41251">MVKYHETTYEDYISEISKCNFHKELQHVIGNETTIEDMTNYIFNGPCGIGKYSQALLLISRFSPSKLKYEKKVHLTINKNEYTFKISDIHYEVDFLTMGCNAKIVWTEIFNTIVNIVLSNGINNGIILCHNFNHISAELLDIFYSYIQQIFYLPINLRFIFLTERISFLPIRIINNAMLINIGRPNKVNINKRFGKHSNIVDNLKELYLPNVEYKQSEQQSEQSEQSEQVQSEQSEQVQSEQSEQVQSEQSGQSEYKIVDELIMMITDQTTFKISQLREILYDLLTYDIKMYDVLNTIIMRLIENSILDLEKLPELMNDMHICMYQYNNNYRPIYHLENMIVKIVIHANK</sequence>
<dbReference type="SUPFAM" id="SSF52540">
    <property type="entry name" value="P-loop containing nucleoside triphosphate hydrolases"/>
    <property type="match status" value="1"/>
</dbReference>
<accession>A0A6C0BVN6</accession>
<feature type="region of interest" description="Disordered" evidence="1">
    <location>
        <begin position="218"/>
        <end position="252"/>
    </location>
</feature>
<dbReference type="AlphaFoldDB" id="A0A6C0BVN6"/>
<dbReference type="Gene3D" id="1.20.272.10">
    <property type="match status" value="1"/>
</dbReference>
<dbReference type="GO" id="GO:0006260">
    <property type="term" value="P:DNA replication"/>
    <property type="evidence" value="ECO:0007669"/>
    <property type="project" value="InterPro"/>
</dbReference>
<dbReference type="InterPro" id="IPR008921">
    <property type="entry name" value="DNA_pol3_clamp-load_cplx_C"/>
</dbReference>
<dbReference type="InterPro" id="IPR027417">
    <property type="entry name" value="P-loop_NTPase"/>
</dbReference>